<dbReference type="RefSeq" id="WP_062954869.1">
    <property type="nucleotide sequence ID" value="NZ_JPWB01000007.1"/>
</dbReference>
<evidence type="ECO:0000259" key="3">
    <source>
        <dbReference type="Pfam" id="PF01370"/>
    </source>
</evidence>
<comment type="pathway">
    <text evidence="1">Bacterial outer membrane biogenesis; LPS O-antigen biosynthesis.</text>
</comment>
<reference evidence="4 5" key="1">
    <citation type="submission" date="2014-07" db="EMBL/GenBank/DDBJ databases">
        <title>Draft genome sequence of Thalassospira profundimaris R8-17.</title>
        <authorList>
            <person name="Lai Q."/>
            <person name="Shao Z."/>
        </authorList>
    </citation>
    <scope>NUCLEOTIDE SEQUENCE [LARGE SCALE GENOMIC DNA]</scope>
    <source>
        <strain evidence="4 5">R8-17</strain>
    </source>
</reference>
<evidence type="ECO:0000256" key="1">
    <source>
        <dbReference type="ARBA" id="ARBA00005125"/>
    </source>
</evidence>
<accession>A0A367V5W8</accession>
<protein>
    <submittedName>
        <fullName evidence="4">UDP-glucose 4-epimerase</fullName>
    </submittedName>
</protein>
<feature type="domain" description="NAD-dependent epimerase/dehydratase" evidence="3">
    <location>
        <begin position="3"/>
        <end position="166"/>
    </location>
</feature>
<dbReference type="EMBL" id="JPWB01000007">
    <property type="protein sequence ID" value="RCK20594.1"/>
    <property type="molecule type" value="Genomic_DNA"/>
</dbReference>
<dbReference type="InterPro" id="IPR001509">
    <property type="entry name" value="Epimerase_deHydtase"/>
</dbReference>
<name>A0A367V5W8_9PROT</name>
<evidence type="ECO:0000256" key="2">
    <source>
        <dbReference type="ARBA" id="ARBA00007637"/>
    </source>
</evidence>
<dbReference type="AlphaFoldDB" id="A0A367V5W8"/>
<evidence type="ECO:0000313" key="5">
    <source>
        <dbReference type="Proteomes" id="UP000253061"/>
    </source>
</evidence>
<evidence type="ECO:0000313" key="4">
    <source>
        <dbReference type="EMBL" id="RCK20594.1"/>
    </source>
</evidence>
<gene>
    <name evidence="4" type="ORF">TH6_16210</name>
</gene>
<comment type="similarity">
    <text evidence="2">Belongs to the NAD(P)-dependent epimerase/dehydratase family.</text>
</comment>
<dbReference type="PANTHER" id="PTHR43000">
    <property type="entry name" value="DTDP-D-GLUCOSE 4,6-DEHYDRATASE-RELATED"/>
    <property type="match status" value="1"/>
</dbReference>
<dbReference type="InterPro" id="IPR036291">
    <property type="entry name" value="NAD(P)-bd_dom_sf"/>
</dbReference>
<proteinExistence type="inferred from homology"/>
<dbReference type="Pfam" id="PF01370">
    <property type="entry name" value="Epimerase"/>
    <property type="match status" value="1"/>
</dbReference>
<sequence>MKILVTGATGKVGREFLATFLGCEQYSSASVVALCHNRKVETDGRIEVINGSLSDPETIARAMDGVTHVLHMAAVKESPELVIDVAIKGMFLLLEAARQSPTFKQFVLIGGDCSVGHIFKEYPEPITETSPRKAYSGCYALTKVLEEVMIEQYQIQYGLNGTVLRAPWIMEKDDFRYALSFGADQFGGPVWSDLMSADKASRLGKGNFVPLMRDRTGAPLKRNFVHVDDLVAALIAAIDHPAAMQELFNIAMDEPVDYAQVADYLVRTRGMEAIEIPTPFHSNWLDNTKARSALGWRPQVDFEGMIERAWSYERSPGDPRKIWYPG</sequence>
<comment type="caution">
    <text evidence="4">The sequence shown here is derived from an EMBL/GenBank/DDBJ whole genome shotgun (WGS) entry which is preliminary data.</text>
</comment>
<organism evidence="4 5">
    <name type="scientific">Thalassospira profundimaris</name>
    <dbReference type="NCBI Taxonomy" id="502049"/>
    <lineage>
        <taxon>Bacteria</taxon>
        <taxon>Pseudomonadati</taxon>
        <taxon>Pseudomonadota</taxon>
        <taxon>Alphaproteobacteria</taxon>
        <taxon>Rhodospirillales</taxon>
        <taxon>Thalassospiraceae</taxon>
        <taxon>Thalassospira</taxon>
    </lineage>
</organism>
<dbReference type="Gene3D" id="3.40.50.720">
    <property type="entry name" value="NAD(P)-binding Rossmann-like Domain"/>
    <property type="match status" value="1"/>
</dbReference>
<dbReference type="Proteomes" id="UP000253061">
    <property type="component" value="Unassembled WGS sequence"/>
</dbReference>
<dbReference type="SUPFAM" id="SSF51735">
    <property type="entry name" value="NAD(P)-binding Rossmann-fold domains"/>
    <property type="match status" value="1"/>
</dbReference>